<evidence type="ECO:0000313" key="2">
    <source>
        <dbReference type="EMBL" id="QYC42166.1"/>
    </source>
</evidence>
<name>A0ABX8U5J8_9ACTN</name>
<proteinExistence type="predicted"/>
<evidence type="ECO:0000256" key="1">
    <source>
        <dbReference type="SAM" id="MobiDB-lite"/>
    </source>
</evidence>
<evidence type="ECO:0000313" key="3">
    <source>
        <dbReference type="Proteomes" id="UP000824681"/>
    </source>
</evidence>
<organism evidence="2 3">
    <name type="scientific">Nonomuraea coxensis DSM 45129</name>
    <dbReference type="NCBI Taxonomy" id="1122611"/>
    <lineage>
        <taxon>Bacteria</taxon>
        <taxon>Bacillati</taxon>
        <taxon>Actinomycetota</taxon>
        <taxon>Actinomycetes</taxon>
        <taxon>Streptosporangiales</taxon>
        <taxon>Streptosporangiaceae</taxon>
        <taxon>Nonomuraea</taxon>
    </lineage>
</organism>
<protein>
    <submittedName>
        <fullName evidence="2">Uncharacterized protein</fullName>
    </submittedName>
</protein>
<reference evidence="2 3" key="1">
    <citation type="journal article" date="2021" name="ACS Chem. Biol.">
        <title>Genomic-Led Discovery of a Novel Glycopeptide Antibiotic by Nonomuraea coxensis DSM 45129.</title>
        <authorList>
            <person name="Yushchuk O."/>
            <person name="Vior N.M."/>
            <person name="Andreo-Vidal A."/>
            <person name="Berini F."/>
            <person name="Ruckert C."/>
            <person name="Busche T."/>
            <person name="Binda E."/>
            <person name="Kalinowski J."/>
            <person name="Truman A.W."/>
            <person name="Marinelli F."/>
        </authorList>
    </citation>
    <scope>NUCLEOTIDE SEQUENCE [LARGE SCALE GENOMIC DNA]</scope>
    <source>
        <strain evidence="2 3">DSM 45129</strain>
    </source>
</reference>
<feature type="region of interest" description="Disordered" evidence="1">
    <location>
        <begin position="1"/>
        <end position="21"/>
    </location>
</feature>
<gene>
    <name evidence="2" type="ORF">Nocox_22810</name>
</gene>
<dbReference type="Proteomes" id="UP000824681">
    <property type="component" value="Chromosome"/>
</dbReference>
<sequence>MGGMDRSRESLQPPGDPDQTLCVYNVESGSATEQALRLLAGWTAPSLPGHELSYESTM</sequence>
<dbReference type="EMBL" id="CP068985">
    <property type="protein sequence ID" value="QYC42166.1"/>
    <property type="molecule type" value="Genomic_DNA"/>
</dbReference>
<accession>A0ABX8U5J8</accession>
<keyword evidence="3" id="KW-1185">Reference proteome</keyword>